<sequence length="223" mass="25688">MPKRRNITADKRDEFRRRLLAWYAEYGRDLPWRNTDDPYHVLVSEIMLQQTQVDRVIPKYHEFLEKYPNVEQLADAPTDEVKENWKPLGYNIRPVRLQMIAREVQAEYGGTIPDTPEELQKLKGIGKYTAGAVSCFGYRKAVPLVDTNVDRVLQRVFFGKHASESTKDEKQIWELAAELVPQENAYDYNQALMDFGATVCMARKPLCLVCPMQAICAAYPISA</sequence>
<proteinExistence type="inferred from homology"/>
<keyword evidence="9" id="KW-0378">Hydrolase</keyword>
<feature type="domain" description="HhH-GPD" evidence="14">
    <location>
        <begin position="47"/>
        <end position="198"/>
    </location>
</feature>
<protein>
    <recommendedName>
        <fullName evidence="5">Adenine DNA glycosylase</fullName>
        <ecNumber evidence="4">3.2.2.31</ecNumber>
    </recommendedName>
</protein>
<dbReference type="GO" id="GO:0035485">
    <property type="term" value="F:adenine/guanine mispair binding"/>
    <property type="evidence" value="ECO:0007669"/>
    <property type="project" value="TreeGrafter"/>
</dbReference>
<dbReference type="EC" id="3.2.2.31" evidence="4"/>
<name>A0A0S6W0G0_9BACT</name>
<evidence type="ECO:0000256" key="2">
    <source>
        <dbReference type="ARBA" id="ARBA00001966"/>
    </source>
</evidence>
<keyword evidence="16" id="KW-1185">Reference proteome</keyword>
<dbReference type="Pfam" id="PF10576">
    <property type="entry name" value="EndIII_4Fe-2S"/>
    <property type="match status" value="1"/>
</dbReference>
<dbReference type="InterPro" id="IPR003265">
    <property type="entry name" value="HhH-GPD_domain"/>
</dbReference>
<evidence type="ECO:0000259" key="14">
    <source>
        <dbReference type="SMART" id="SM00478"/>
    </source>
</evidence>
<evidence type="ECO:0000256" key="8">
    <source>
        <dbReference type="ARBA" id="ARBA00022763"/>
    </source>
</evidence>
<comment type="similarity">
    <text evidence="3">Belongs to the Nth/MutY family.</text>
</comment>
<dbReference type="SMART" id="SM00478">
    <property type="entry name" value="ENDO3c"/>
    <property type="match status" value="1"/>
</dbReference>
<comment type="catalytic activity">
    <reaction evidence="1">
        <text>Hydrolyzes free adenine bases from 7,8-dihydro-8-oxoguanine:adenine mismatched double-stranded DNA, leaving an apurinic site.</text>
        <dbReference type="EC" id="3.2.2.31"/>
    </reaction>
</comment>
<accession>A0A0S6W0G0</accession>
<dbReference type="InterPro" id="IPR023170">
    <property type="entry name" value="HhH_base_excis_C"/>
</dbReference>
<dbReference type="InterPro" id="IPR011257">
    <property type="entry name" value="DNA_glycosylase"/>
</dbReference>
<evidence type="ECO:0000256" key="9">
    <source>
        <dbReference type="ARBA" id="ARBA00022801"/>
    </source>
</evidence>
<dbReference type="PANTHER" id="PTHR42944">
    <property type="entry name" value="ADENINE DNA GLYCOSYLASE"/>
    <property type="match status" value="1"/>
</dbReference>
<dbReference type="PROSITE" id="PS00764">
    <property type="entry name" value="ENDONUCLEASE_III_1"/>
    <property type="match status" value="1"/>
</dbReference>
<evidence type="ECO:0000256" key="6">
    <source>
        <dbReference type="ARBA" id="ARBA00022485"/>
    </source>
</evidence>
<dbReference type="GO" id="GO:0006298">
    <property type="term" value="P:mismatch repair"/>
    <property type="evidence" value="ECO:0007669"/>
    <property type="project" value="TreeGrafter"/>
</dbReference>
<evidence type="ECO:0000256" key="1">
    <source>
        <dbReference type="ARBA" id="ARBA00000843"/>
    </source>
</evidence>
<dbReference type="EMBL" id="DF820459">
    <property type="protein sequence ID" value="GAK53072.1"/>
    <property type="molecule type" value="Genomic_DNA"/>
</dbReference>
<keyword evidence="11" id="KW-0411">Iron-sulfur</keyword>
<dbReference type="InterPro" id="IPR003651">
    <property type="entry name" value="Endonuclease3_FeS-loop_motif"/>
</dbReference>
<dbReference type="GO" id="GO:0051539">
    <property type="term" value="F:4 iron, 4 sulfur cluster binding"/>
    <property type="evidence" value="ECO:0007669"/>
    <property type="project" value="UniProtKB-KW"/>
</dbReference>
<dbReference type="Pfam" id="PF00633">
    <property type="entry name" value="HHH"/>
    <property type="match status" value="1"/>
</dbReference>
<evidence type="ECO:0000256" key="10">
    <source>
        <dbReference type="ARBA" id="ARBA00023004"/>
    </source>
</evidence>
<dbReference type="Pfam" id="PF00730">
    <property type="entry name" value="HhH-GPD"/>
    <property type="match status" value="1"/>
</dbReference>
<keyword evidence="10" id="KW-0408">Iron</keyword>
<keyword evidence="12" id="KW-0234">DNA repair</keyword>
<keyword evidence="6" id="KW-0004">4Fe-4S</keyword>
<dbReference type="InterPro" id="IPR004035">
    <property type="entry name" value="Endouclease-III_FeS-bd_BS"/>
</dbReference>
<dbReference type="AlphaFoldDB" id="A0A0S6W0G0"/>
<evidence type="ECO:0000313" key="16">
    <source>
        <dbReference type="Proteomes" id="UP000030700"/>
    </source>
</evidence>
<dbReference type="SMART" id="SM00525">
    <property type="entry name" value="FES"/>
    <property type="match status" value="1"/>
</dbReference>
<dbReference type="PANTHER" id="PTHR42944:SF1">
    <property type="entry name" value="ADENINE DNA GLYCOSYLASE"/>
    <property type="match status" value="1"/>
</dbReference>
<evidence type="ECO:0000256" key="5">
    <source>
        <dbReference type="ARBA" id="ARBA00022023"/>
    </source>
</evidence>
<dbReference type="SUPFAM" id="SSF48150">
    <property type="entry name" value="DNA-glycosylase"/>
    <property type="match status" value="1"/>
</dbReference>
<gene>
    <name evidence="15" type="ORF">U14_04331</name>
</gene>
<evidence type="ECO:0000313" key="15">
    <source>
        <dbReference type="EMBL" id="GAK53072.1"/>
    </source>
</evidence>
<reference evidence="15 16" key="1">
    <citation type="journal article" date="2015" name="PeerJ">
        <title>First genomic representation of candidate bacterial phylum KSB3 points to enhanced environmental sensing as a trigger of wastewater bulking.</title>
        <authorList>
            <person name="Sekiguchi Y."/>
            <person name="Ohashi A."/>
            <person name="Parks D.H."/>
            <person name="Yamauchi T."/>
            <person name="Tyson G.W."/>
            <person name="Hugenholtz P."/>
        </authorList>
    </citation>
    <scope>NUCLEOTIDE SEQUENCE [LARGE SCALE GENOMIC DNA]</scope>
</reference>
<evidence type="ECO:0000256" key="4">
    <source>
        <dbReference type="ARBA" id="ARBA00012045"/>
    </source>
</evidence>
<dbReference type="GO" id="GO:0000701">
    <property type="term" value="F:purine-specific mismatch base pair DNA N-glycosylase activity"/>
    <property type="evidence" value="ECO:0007669"/>
    <property type="project" value="UniProtKB-EC"/>
</dbReference>
<dbReference type="CDD" id="cd00056">
    <property type="entry name" value="ENDO3c"/>
    <property type="match status" value="1"/>
</dbReference>
<dbReference type="Proteomes" id="UP000030700">
    <property type="component" value="Unassembled WGS sequence"/>
</dbReference>
<organism evidence="15 16">
    <name type="scientific">Candidatus Moduliflexus flocculans</name>
    <dbReference type="NCBI Taxonomy" id="1499966"/>
    <lineage>
        <taxon>Bacteria</taxon>
        <taxon>Candidatus Moduliflexota</taxon>
        <taxon>Candidatus Moduliflexia</taxon>
        <taxon>Candidatus Moduliflexales</taxon>
        <taxon>Candidatus Moduliflexaceae</taxon>
    </lineage>
</organism>
<evidence type="ECO:0000256" key="3">
    <source>
        <dbReference type="ARBA" id="ARBA00008343"/>
    </source>
</evidence>
<dbReference type="InterPro" id="IPR000445">
    <property type="entry name" value="HhH_motif"/>
</dbReference>
<dbReference type="Gene3D" id="1.10.340.30">
    <property type="entry name" value="Hypothetical protein, domain 2"/>
    <property type="match status" value="1"/>
</dbReference>
<dbReference type="InterPro" id="IPR044298">
    <property type="entry name" value="MIG/MutY"/>
</dbReference>
<dbReference type="Gene3D" id="1.10.1670.10">
    <property type="entry name" value="Helix-hairpin-Helix base-excision DNA repair enzymes (C-terminal)"/>
    <property type="match status" value="1"/>
</dbReference>
<evidence type="ECO:0000256" key="7">
    <source>
        <dbReference type="ARBA" id="ARBA00022723"/>
    </source>
</evidence>
<dbReference type="GO" id="GO:0006284">
    <property type="term" value="P:base-excision repair"/>
    <property type="evidence" value="ECO:0007669"/>
    <property type="project" value="InterPro"/>
</dbReference>
<keyword evidence="13" id="KW-0326">Glycosidase</keyword>
<keyword evidence="8" id="KW-0227">DNA damage</keyword>
<dbReference type="HOGENOM" id="CLU_012862_2_1_0"/>
<evidence type="ECO:0000256" key="13">
    <source>
        <dbReference type="ARBA" id="ARBA00023295"/>
    </source>
</evidence>
<dbReference type="GO" id="GO:0032357">
    <property type="term" value="F:oxidized purine DNA binding"/>
    <property type="evidence" value="ECO:0007669"/>
    <property type="project" value="TreeGrafter"/>
</dbReference>
<dbReference type="PIRSF" id="PIRSF001435">
    <property type="entry name" value="Nth"/>
    <property type="match status" value="1"/>
</dbReference>
<dbReference type="GO" id="GO:0034039">
    <property type="term" value="F:8-oxo-7,8-dihydroguanine DNA N-glycosylase activity"/>
    <property type="evidence" value="ECO:0007669"/>
    <property type="project" value="TreeGrafter"/>
</dbReference>
<evidence type="ECO:0000256" key="11">
    <source>
        <dbReference type="ARBA" id="ARBA00023014"/>
    </source>
</evidence>
<comment type="cofactor">
    <cofactor evidence="2">
        <name>[4Fe-4S] cluster</name>
        <dbReference type="ChEBI" id="CHEBI:49883"/>
    </cofactor>
</comment>
<keyword evidence="7" id="KW-0479">Metal-binding</keyword>
<evidence type="ECO:0000256" key="12">
    <source>
        <dbReference type="ARBA" id="ARBA00023204"/>
    </source>
</evidence>
<dbReference type="GO" id="GO:0046872">
    <property type="term" value="F:metal ion binding"/>
    <property type="evidence" value="ECO:0007669"/>
    <property type="project" value="UniProtKB-KW"/>
</dbReference>
<dbReference type="STRING" id="1499966.U14_04331"/>